<reference evidence="2 3" key="1">
    <citation type="journal article" date="2017" name="Gigascience">
        <title>Genome sequence of the small brown planthopper, Laodelphax striatellus.</title>
        <authorList>
            <person name="Zhu J."/>
            <person name="Jiang F."/>
            <person name="Wang X."/>
            <person name="Yang P."/>
            <person name="Bao Y."/>
            <person name="Zhao W."/>
            <person name="Wang W."/>
            <person name="Lu H."/>
            <person name="Wang Q."/>
            <person name="Cui N."/>
            <person name="Li J."/>
            <person name="Chen X."/>
            <person name="Luo L."/>
            <person name="Yu J."/>
            <person name="Kang L."/>
            <person name="Cui F."/>
        </authorList>
    </citation>
    <scope>NUCLEOTIDE SEQUENCE [LARGE SCALE GENOMIC DNA]</scope>
    <source>
        <strain evidence="2">Lst14</strain>
    </source>
</reference>
<dbReference type="InterPro" id="IPR027417">
    <property type="entry name" value="P-loop_NTPase"/>
</dbReference>
<sequence>MYPADSFLNKEGRDAIQGVLRSFVQLDTKPVNYKIENTSSQLSPSDNKEVSVTISDGRKRNHSTVPVICGETGSQDTPDYIATDYQDSCLAEILLSHAVDDVCVIGPKGCGKSLLVNRLANLLGYAVEPIVLYQDMTSRDLIQQRTTLVNGDTVWKNAPLIRAALEGRLAVLDGIHRVHHSTLAILHRLVQDRELQLFDGRRMLRHDRYDDLIDALGEQRVAESGLLRIHPSFRIVALGEPSGVGEQQWLNPELLSLFVFQELRPLTIEEEKKIMMAKFGRLSRTVQDVLRVAEQLRASSDPTMHLLAGSLSTRQLMRIARREALYPCNDPYDVIQQAMLAKFLPPLARNALETMLKRSGVGNQSTDNQKTSAADAKITNLDEDRVQIGSTVVEKYKTNSTSKVPDVLFYDVPQHVLILERLAQALAAGSHLLLVGNQGVGKNKLVDRLLHLLNRPRQYIQLHRDTTVQSLTLKQ</sequence>
<feature type="domain" description="ATPase dynein-related AAA" evidence="1">
    <location>
        <begin position="101"/>
        <end position="258"/>
    </location>
</feature>
<dbReference type="Gene3D" id="3.40.50.300">
    <property type="entry name" value="P-loop containing nucleotide triphosphate hydrolases"/>
    <property type="match status" value="2"/>
</dbReference>
<evidence type="ECO:0000259" key="1">
    <source>
        <dbReference type="Pfam" id="PF07728"/>
    </source>
</evidence>
<dbReference type="OrthoDB" id="5186at2759"/>
<dbReference type="EMBL" id="QKKF02000013">
    <property type="protein sequence ID" value="RZF49337.1"/>
    <property type="molecule type" value="Genomic_DNA"/>
</dbReference>
<dbReference type="PANTHER" id="PTHR21610:SF9">
    <property type="entry name" value="VON WILLEBRAND FACTOR A DOMAIN-CONTAINING PROTEIN 8"/>
    <property type="match status" value="1"/>
</dbReference>
<feature type="domain" description="ATPase dynein-related AAA" evidence="1">
    <location>
        <begin position="431"/>
        <end position="472"/>
    </location>
</feature>
<dbReference type="InParanoid" id="A0A482XWB4"/>
<feature type="non-terminal residue" evidence="2">
    <location>
        <position position="475"/>
    </location>
</feature>
<dbReference type="PANTHER" id="PTHR21610">
    <property type="entry name" value="VON WILLEBRAND FACTOR A DOMAIN-CONTAINING PROTEIN 8"/>
    <property type="match status" value="1"/>
</dbReference>
<dbReference type="SUPFAM" id="SSF52540">
    <property type="entry name" value="P-loop containing nucleoside triphosphate hydrolases"/>
    <property type="match status" value="2"/>
</dbReference>
<proteinExistence type="predicted"/>
<dbReference type="AlphaFoldDB" id="A0A482XWB4"/>
<dbReference type="Proteomes" id="UP000291343">
    <property type="component" value="Unassembled WGS sequence"/>
</dbReference>
<dbReference type="InterPro" id="IPR039891">
    <property type="entry name" value="VWA8"/>
</dbReference>
<keyword evidence="3" id="KW-1185">Reference proteome</keyword>
<gene>
    <name evidence="2" type="ORF">LSTR_LSTR012201</name>
</gene>
<dbReference type="Pfam" id="PF07728">
    <property type="entry name" value="AAA_5"/>
    <property type="match status" value="2"/>
</dbReference>
<protein>
    <recommendedName>
        <fullName evidence="1">ATPase dynein-related AAA domain-containing protein</fullName>
    </recommendedName>
</protein>
<dbReference type="GO" id="GO:0016887">
    <property type="term" value="F:ATP hydrolysis activity"/>
    <property type="evidence" value="ECO:0007669"/>
    <property type="project" value="InterPro"/>
</dbReference>
<dbReference type="GO" id="GO:0005737">
    <property type="term" value="C:cytoplasm"/>
    <property type="evidence" value="ECO:0007669"/>
    <property type="project" value="TreeGrafter"/>
</dbReference>
<accession>A0A482XWB4</accession>
<evidence type="ECO:0000313" key="2">
    <source>
        <dbReference type="EMBL" id="RZF49337.1"/>
    </source>
</evidence>
<dbReference type="InterPro" id="IPR011704">
    <property type="entry name" value="ATPase_dyneun-rel_AAA"/>
</dbReference>
<evidence type="ECO:0000313" key="3">
    <source>
        <dbReference type="Proteomes" id="UP000291343"/>
    </source>
</evidence>
<dbReference type="STRING" id="195883.A0A482XWB4"/>
<name>A0A482XWB4_LAOST</name>
<organism evidence="2 3">
    <name type="scientific">Laodelphax striatellus</name>
    <name type="common">Small brown planthopper</name>
    <name type="synonym">Delphax striatella</name>
    <dbReference type="NCBI Taxonomy" id="195883"/>
    <lineage>
        <taxon>Eukaryota</taxon>
        <taxon>Metazoa</taxon>
        <taxon>Ecdysozoa</taxon>
        <taxon>Arthropoda</taxon>
        <taxon>Hexapoda</taxon>
        <taxon>Insecta</taxon>
        <taxon>Pterygota</taxon>
        <taxon>Neoptera</taxon>
        <taxon>Paraneoptera</taxon>
        <taxon>Hemiptera</taxon>
        <taxon>Auchenorrhyncha</taxon>
        <taxon>Fulgoroidea</taxon>
        <taxon>Delphacidae</taxon>
        <taxon>Criomorphinae</taxon>
        <taxon>Laodelphax</taxon>
    </lineage>
</organism>
<dbReference type="GO" id="GO:0005524">
    <property type="term" value="F:ATP binding"/>
    <property type="evidence" value="ECO:0007669"/>
    <property type="project" value="InterPro"/>
</dbReference>
<comment type="caution">
    <text evidence="2">The sequence shown here is derived from an EMBL/GenBank/DDBJ whole genome shotgun (WGS) entry which is preliminary data.</text>
</comment>